<dbReference type="InParanoid" id="A0A6P7IMH2"/>
<dbReference type="InterPro" id="IPR018379">
    <property type="entry name" value="BEN_domain"/>
</dbReference>
<proteinExistence type="predicted"/>
<feature type="domain" description="BEN" evidence="2">
    <location>
        <begin position="326"/>
        <end position="431"/>
    </location>
</feature>
<dbReference type="PROSITE" id="PS51457">
    <property type="entry name" value="BEN"/>
    <property type="match status" value="1"/>
</dbReference>
<protein>
    <submittedName>
        <fullName evidence="4">BEN domain-containing protein 7</fullName>
    </submittedName>
</protein>
<feature type="region of interest" description="Disordered" evidence="1">
    <location>
        <begin position="433"/>
        <end position="464"/>
    </location>
</feature>
<dbReference type="PANTHER" id="PTHR35068:SF1">
    <property type="entry name" value="BEN DOMAIN-CONTAINING PROTEIN 7"/>
    <property type="match status" value="1"/>
</dbReference>
<dbReference type="PANTHER" id="PTHR35068">
    <property type="entry name" value="BEN DOMAIN-CONTAINING PROTEIN 7"/>
    <property type="match status" value="1"/>
</dbReference>
<reference evidence="4" key="1">
    <citation type="submission" date="2025-08" db="UniProtKB">
        <authorList>
            <consortium name="RefSeq"/>
        </authorList>
    </citation>
    <scope>IDENTIFICATION</scope>
</reference>
<evidence type="ECO:0000256" key="1">
    <source>
        <dbReference type="SAM" id="MobiDB-lite"/>
    </source>
</evidence>
<dbReference type="InterPro" id="IPR053072">
    <property type="entry name" value="BEN_domain_protein_7"/>
</dbReference>
<feature type="region of interest" description="Disordered" evidence="1">
    <location>
        <begin position="1"/>
        <end position="39"/>
    </location>
</feature>
<dbReference type="GeneID" id="114437649"/>
<gene>
    <name evidence="4" type="primary">bend7</name>
</gene>
<name>A0A6P7IMH2_9TELE</name>
<dbReference type="OrthoDB" id="9944532at2759"/>
<organism evidence="3 4">
    <name type="scientific">Parambassis ranga</name>
    <name type="common">Indian glassy fish</name>
    <dbReference type="NCBI Taxonomy" id="210632"/>
    <lineage>
        <taxon>Eukaryota</taxon>
        <taxon>Metazoa</taxon>
        <taxon>Chordata</taxon>
        <taxon>Craniata</taxon>
        <taxon>Vertebrata</taxon>
        <taxon>Euteleostomi</taxon>
        <taxon>Actinopterygii</taxon>
        <taxon>Neopterygii</taxon>
        <taxon>Teleostei</taxon>
        <taxon>Neoteleostei</taxon>
        <taxon>Acanthomorphata</taxon>
        <taxon>Ovalentaria</taxon>
        <taxon>Ambassidae</taxon>
        <taxon>Parambassis</taxon>
    </lineage>
</organism>
<evidence type="ECO:0000313" key="4">
    <source>
        <dbReference type="RefSeq" id="XP_028264267.1"/>
    </source>
</evidence>
<feature type="region of interest" description="Disordered" evidence="1">
    <location>
        <begin position="204"/>
        <end position="238"/>
    </location>
</feature>
<dbReference type="Gene3D" id="1.10.10.2590">
    <property type="entry name" value="BEN domain"/>
    <property type="match status" value="1"/>
</dbReference>
<accession>A0A6P7IMH2</accession>
<dbReference type="CTD" id="222389"/>
<dbReference type="GO" id="GO:0003677">
    <property type="term" value="F:DNA binding"/>
    <property type="evidence" value="ECO:0007669"/>
    <property type="project" value="InterPro"/>
</dbReference>
<dbReference type="SMART" id="SM01025">
    <property type="entry name" value="BEN"/>
    <property type="match status" value="1"/>
</dbReference>
<feature type="compositionally biased region" description="Basic residues" evidence="1">
    <location>
        <begin position="229"/>
        <end position="238"/>
    </location>
</feature>
<dbReference type="Pfam" id="PF10523">
    <property type="entry name" value="BEN"/>
    <property type="match status" value="1"/>
</dbReference>
<evidence type="ECO:0000259" key="2">
    <source>
        <dbReference type="PROSITE" id="PS51457"/>
    </source>
</evidence>
<feature type="compositionally biased region" description="Basic residues" evidence="1">
    <location>
        <begin position="1"/>
        <end position="13"/>
    </location>
</feature>
<feature type="compositionally biased region" description="Polar residues" evidence="1">
    <location>
        <begin position="454"/>
        <end position="464"/>
    </location>
</feature>
<sequence>MEFGERKRRRKSQSFKLVTDEDFDPSDVMNSGCKDAKGEAKDTAVPDVWLGDEGMEIKRQITGMMRLLSDKSSRVYQRVGAEPDSLTKEPEDRHLNWVHQPALLSLVSEDHQSNMWNSVGDPGPSPSSIAISTLNGPGCTGQYSTRSRALRMLNNTKDIIKGNEANPDAVPPAVPETPCCMCNCKGTLKAILQELRAMRRLMQTQKASLDRQEQTTSPCQPRLSAGPAPRRRPRKRRPIYKVAPLSVSSTRRAINPLKAVAPESGKSVECEKQQDASTPKSHQFSSIVTVLPSQNDSVTVNNTHNSVLNQLREPQALESDVRLAEDYDVFIPKAQLDSILVNYTRSGSLLFRKLVCAFFDDATLANSLPNGKRKRGLNDNRKGLDQNIVGAIKVFTEKYCTQHKIEKLPGPRDWVQILQDQIKLARRRLKRDAAEAEEVSSGPSKSCDYDKSASVEQTGVNMTG</sequence>
<dbReference type="RefSeq" id="XP_028264267.1">
    <property type="nucleotide sequence ID" value="XM_028408466.1"/>
</dbReference>
<keyword evidence="3" id="KW-1185">Reference proteome</keyword>
<evidence type="ECO:0000313" key="3">
    <source>
        <dbReference type="Proteomes" id="UP000515145"/>
    </source>
</evidence>
<dbReference type="AlphaFoldDB" id="A0A6P7IMH2"/>
<dbReference type="Proteomes" id="UP000515145">
    <property type="component" value="Chromosome 6"/>
</dbReference>